<evidence type="ECO:0000313" key="2">
    <source>
        <dbReference type="EMBL" id="QFR02032.1"/>
    </source>
</evidence>
<feature type="compositionally biased region" description="Low complexity" evidence="1">
    <location>
        <begin position="448"/>
        <end position="457"/>
    </location>
</feature>
<sequence>MSDIIGSARRVGDSTVTFDARTAKPISITAPDSAELLDAYVSFGVKAGDGVRSSLWNLDDFNGARVGHVGPQVPTALMNAQVGGLWQKGSTSYNLLYNRTGSFYKGFSHTAEMSELALVNARFGSSAKNRTGSLMPGWVDATGPSAYSVSLMTDPFALPTTAKTYFTTPKYLTWELGAYQHNGDDFGVDLTSAGPRTFEAGKTYSETFNVGVFSPKEAYGSSQRLGNDMRFRVDEFADGVGHHGESAVSQQRTAVTADGRTVLDAQEGACGMLEGLPAGSATYKMSTEATRPSSVASATSRLVAAWTLTSKQVTGTTPANLPINIVRFTPSLDLTSTAKSGETVTFPLHVRGPAQNNLGSLTVQVSYDGGKVWTDTPVAYGTGTDGRRHITLTHPKTATSVSLRARVTDTSGNAYDVTIEKAYLLNQTDISRTGTHRTGTGGPPPTTRPGTHTTSPGAPRPTPGSRWPR</sequence>
<reference evidence="2 3" key="1">
    <citation type="submission" date="2019-10" db="EMBL/GenBank/DDBJ databases">
        <title>Streptomyces sp. strain GY16 isolated from leaves of Broussonetia papyrifera.</title>
        <authorList>
            <person name="Mo P."/>
        </authorList>
    </citation>
    <scope>NUCLEOTIDE SEQUENCE [LARGE SCALE GENOMIC DNA]</scope>
    <source>
        <strain evidence="2 3">GY16</strain>
    </source>
</reference>
<protein>
    <submittedName>
        <fullName evidence="2">Uncharacterized protein</fullName>
    </submittedName>
</protein>
<name>A0A5P8KFV6_9ACTN</name>
<accession>A0A5P8KFV6</accession>
<proteinExistence type="predicted"/>
<organism evidence="2 3">
    <name type="scientific">Streptomyces phaeolivaceus</name>
    <dbReference type="NCBI Taxonomy" id="2653200"/>
    <lineage>
        <taxon>Bacteria</taxon>
        <taxon>Bacillati</taxon>
        <taxon>Actinomycetota</taxon>
        <taxon>Actinomycetes</taxon>
        <taxon>Kitasatosporales</taxon>
        <taxon>Streptomycetaceae</taxon>
        <taxon>Streptomyces</taxon>
    </lineage>
</organism>
<dbReference type="EMBL" id="CP045096">
    <property type="protein sequence ID" value="QFR02032.1"/>
    <property type="molecule type" value="Genomic_DNA"/>
</dbReference>
<keyword evidence="3" id="KW-1185">Reference proteome</keyword>
<evidence type="ECO:0000256" key="1">
    <source>
        <dbReference type="SAM" id="MobiDB-lite"/>
    </source>
</evidence>
<dbReference type="RefSeq" id="WP_152173353.1">
    <property type="nucleotide sequence ID" value="NZ_CP045096.1"/>
</dbReference>
<feature type="region of interest" description="Disordered" evidence="1">
    <location>
        <begin position="428"/>
        <end position="469"/>
    </location>
</feature>
<gene>
    <name evidence="2" type="ORF">F9278_44265</name>
</gene>
<evidence type="ECO:0000313" key="3">
    <source>
        <dbReference type="Proteomes" id="UP000327294"/>
    </source>
</evidence>
<dbReference type="Proteomes" id="UP000327294">
    <property type="component" value="Chromosome"/>
</dbReference>
<dbReference type="KEGG" id="sphv:F9278_44265"/>
<dbReference type="AlphaFoldDB" id="A0A5P8KFV6"/>